<accession>A0A1F5JAM1</accession>
<dbReference type="InterPro" id="IPR014044">
    <property type="entry name" value="CAP_dom"/>
</dbReference>
<gene>
    <name evidence="2" type="ORF">A3C26_01800</name>
</gene>
<feature type="domain" description="SCP" evidence="1">
    <location>
        <begin position="2"/>
        <end position="117"/>
    </location>
</feature>
<evidence type="ECO:0000259" key="1">
    <source>
        <dbReference type="Pfam" id="PF00188"/>
    </source>
</evidence>
<dbReference type="AlphaFoldDB" id="A0A1F5JAM1"/>
<dbReference type="Gene3D" id="3.40.33.10">
    <property type="entry name" value="CAP"/>
    <property type="match status" value="1"/>
</dbReference>
<name>A0A1F5JAM1_9BACT</name>
<evidence type="ECO:0000313" key="2">
    <source>
        <dbReference type="EMBL" id="OGE25685.1"/>
    </source>
</evidence>
<reference evidence="2 3" key="1">
    <citation type="journal article" date="2016" name="Nat. Commun.">
        <title>Thousands of microbial genomes shed light on interconnected biogeochemical processes in an aquifer system.</title>
        <authorList>
            <person name="Anantharaman K."/>
            <person name="Brown C.T."/>
            <person name="Hug L.A."/>
            <person name="Sharon I."/>
            <person name="Castelle C.J."/>
            <person name="Probst A.J."/>
            <person name="Thomas B.C."/>
            <person name="Singh A."/>
            <person name="Wilkins M.J."/>
            <person name="Karaoz U."/>
            <person name="Brodie E.L."/>
            <person name="Williams K.H."/>
            <person name="Hubbard S.S."/>
            <person name="Banfield J.F."/>
        </authorList>
    </citation>
    <scope>NUCLEOTIDE SEQUENCE [LARGE SCALE GENOMIC DNA]</scope>
</reference>
<evidence type="ECO:0000313" key="3">
    <source>
        <dbReference type="Proteomes" id="UP000177042"/>
    </source>
</evidence>
<sequence>MFNLINRERVSRGIKLLTFDAKLVEVARVHAKDMFARGYFSHYSPENQTVADRAENLQVDFLVIGENLAYAPDIELAHKGFMNSEGHRANILSTDFSRVGVGIINGGIYGEMFVQVFTN</sequence>
<dbReference type="Proteomes" id="UP000177042">
    <property type="component" value="Unassembled WGS sequence"/>
</dbReference>
<dbReference type="PANTHER" id="PTHR31157:SF1">
    <property type="entry name" value="SCP DOMAIN-CONTAINING PROTEIN"/>
    <property type="match status" value="1"/>
</dbReference>
<dbReference type="PANTHER" id="PTHR31157">
    <property type="entry name" value="SCP DOMAIN-CONTAINING PROTEIN"/>
    <property type="match status" value="1"/>
</dbReference>
<dbReference type="InterPro" id="IPR035940">
    <property type="entry name" value="CAP_sf"/>
</dbReference>
<dbReference type="CDD" id="cd05379">
    <property type="entry name" value="CAP_bacterial"/>
    <property type="match status" value="1"/>
</dbReference>
<dbReference type="SUPFAM" id="SSF55797">
    <property type="entry name" value="PR-1-like"/>
    <property type="match status" value="1"/>
</dbReference>
<dbReference type="EMBL" id="MFCX01000022">
    <property type="protein sequence ID" value="OGE25685.1"/>
    <property type="molecule type" value="Genomic_DNA"/>
</dbReference>
<organism evidence="2 3">
    <name type="scientific">Candidatus Daviesbacteria bacterium RIFCSPHIGHO2_02_FULL_39_12</name>
    <dbReference type="NCBI Taxonomy" id="1797770"/>
    <lineage>
        <taxon>Bacteria</taxon>
        <taxon>Candidatus Daviesiibacteriota</taxon>
    </lineage>
</organism>
<proteinExistence type="predicted"/>
<protein>
    <recommendedName>
        <fullName evidence="1">SCP domain-containing protein</fullName>
    </recommendedName>
</protein>
<comment type="caution">
    <text evidence="2">The sequence shown here is derived from an EMBL/GenBank/DDBJ whole genome shotgun (WGS) entry which is preliminary data.</text>
</comment>
<dbReference type="Pfam" id="PF00188">
    <property type="entry name" value="CAP"/>
    <property type="match status" value="1"/>
</dbReference>